<gene>
    <name evidence="2" type="ORF">N0V89_012572</name>
</gene>
<feature type="region of interest" description="Disordered" evidence="1">
    <location>
        <begin position="939"/>
        <end position="1025"/>
    </location>
</feature>
<feature type="compositionally biased region" description="Basic and acidic residues" evidence="1">
    <location>
        <begin position="281"/>
        <end position="296"/>
    </location>
</feature>
<reference evidence="2" key="1">
    <citation type="submission" date="2022-10" db="EMBL/GenBank/DDBJ databases">
        <title>Tapping the CABI collections for fungal endophytes: first genome assemblies for Collariella, Neodidymelliopsis, Ascochyta clinopodiicola, Didymella pomorum, Didymosphaeria variabile, Neocosmospora piperis and Neocucurbitaria cava.</title>
        <authorList>
            <person name="Hill R."/>
        </authorList>
    </citation>
    <scope>NUCLEOTIDE SEQUENCE</scope>
    <source>
        <strain evidence="2">IMI 356815</strain>
    </source>
</reference>
<dbReference type="Proteomes" id="UP001140513">
    <property type="component" value="Unassembled WGS sequence"/>
</dbReference>
<comment type="caution">
    <text evidence="2">The sequence shown here is derived from an EMBL/GenBank/DDBJ whole genome shotgun (WGS) entry which is preliminary data.</text>
</comment>
<dbReference type="OrthoDB" id="10539774at2759"/>
<sequence length="1267" mass="140894">MTSSCIRQFENCKMAPNPYSPKGASNTQTERIAEDKKGSGKTGSVTATPASHIDGVASSVPSDTSNLPVLAYDADAESFDEDEPERPKPTKPSAQTEYDPFNYQTHYGQQPIVLDSSVDNISTHDSNDEEVEHSMEVGSEQMLDEENHGHNALQNAIVEDDLADDMWAALSLPTENRANNEYNDSLFDASDDGKEEPQRSKSLLQGDSTGNTTTGNTTLVTAAGAPGFKATHDSDKAHESFQQNVPDEPKTTASAQEQPALTTPGALGAGKKRKKKSKAQKNAEKARAAQGHKDQIDLQSLQNKAAKEQEEVSKKREKDRAWAEYSTSLGVNGAGMYNFSNEEASVSEEQQPEDGGTNKSPSDDTGPPPKLQEDRDQVPTPILTQDPADIEPVSWYTSNGDYAYRIVFKSTEVPVDAIYLELKDQGELEWHAAGERKLKVDGQLSKKYWKEDGAHLTKSFLRKNAAAKLIEWRDSRKVSSLGEDVRHKLRERVHVTLDMGPPNGPLGDAAFFAESIATLRKRLQTLPKWLPQADFLLKLAVPNDIFVKHPLERSGFLKYWDEVRDTLLTFPTRFKVGLTDSSITDARLNEWWDENDKDELDRRVNKALTELHAPVDVKLFHEQNLEMTTGFGKDKKSVKKHADLASTTTALPTIVQGVDAMLSYFGYNEKSLKSRIEAEMSQALQMERQECKKGGGDPSKIRFDDNLLNQRVDAEIAEFEDMRRAEIVEKCKSTLLTSESVETAIKQGTRFVEDLQYFQQYRKLPERSDPVPDPVQVTFPAAQIPATRPSSKPARGKQDQPGPGAHKLGIWIPQKKTDGSFAVKRYERKTQKILLEIMNQRWLPTEEFRTKLERAAVIAADDAGIFWTAYNNAKAEDNKDPEEDLAIAPQNSNFDHSHSFSQDRYTNQALLAGMPTVDSFGTLDMDLLPARVPGAGLQNSIDPAFLPHQNQASPPQRNQSSNQSQMPEFPLGLHSDYYPSVAPAHGVRPAPNLQYTSQGDVASQNDSSNKPPAAPGQPSSALSSTYNVKAQYVRGRFEALSENTTMQNNIPMPPTAFSVGPEQRRGKKRDRTEYNEAGNEDQINDRVFKKHAGERNGSYSLDVPVKPLNGHVLESQGHPPSNLGKRNRHGDPDPSERPKKKPALSIADATSAAPRRVLRPQSPQGYRIRVDSATETLRPAPGRSAFQEPLLPGNINMTHQPTTEQDIQNANNINHHQHGFRPIDQMPIQEPDFQLDEEDWLFLNAEIEDPHHHHEQQYGASQPGSEQ</sequence>
<feature type="compositionally biased region" description="Polar residues" evidence="1">
    <location>
        <begin position="1258"/>
        <end position="1267"/>
    </location>
</feature>
<feature type="compositionally biased region" description="Low complexity" evidence="1">
    <location>
        <begin position="209"/>
        <end position="218"/>
    </location>
</feature>
<dbReference type="EMBL" id="JAPEUX010000010">
    <property type="protein sequence ID" value="KAJ4344828.1"/>
    <property type="molecule type" value="Genomic_DNA"/>
</dbReference>
<evidence type="ECO:0000313" key="2">
    <source>
        <dbReference type="EMBL" id="KAJ4344828.1"/>
    </source>
</evidence>
<keyword evidence="3" id="KW-1185">Reference proteome</keyword>
<dbReference type="GeneID" id="80916102"/>
<feature type="compositionally biased region" description="Basic and acidic residues" evidence="1">
    <location>
        <begin position="305"/>
        <end position="322"/>
    </location>
</feature>
<feature type="compositionally biased region" description="Polar residues" evidence="1">
    <location>
        <begin position="993"/>
        <end position="1010"/>
    </location>
</feature>
<feature type="compositionally biased region" description="Low complexity" evidence="1">
    <location>
        <begin position="949"/>
        <end position="967"/>
    </location>
</feature>
<feature type="region of interest" description="Disordered" evidence="1">
    <location>
        <begin position="178"/>
        <end position="322"/>
    </location>
</feature>
<protein>
    <submittedName>
        <fullName evidence="2">Uncharacterized protein</fullName>
    </submittedName>
</protein>
<feature type="compositionally biased region" description="Acidic residues" evidence="1">
    <location>
        <begin position="74"/>
        <end position="84"/>
    </location>
</feature>
<feature type="compositionally biased region" description="Basic and acidic residues" evidence="1">
    <location>
        <begin position="230"/>
        <end position="239"/>
    </location>
</feature>
<feature type="compositionally biased region" description="Basic residues" evidence="1">
    <location>
        <begin position="270"/>
        <end position="279"/>
    </location>
</feature>
<dbReference type="RefSeq" id="XP_056065280.1">
    <property type="nucleotide sequence ID" value="XM_056221293.1"/>
</dbReference>
<proteinExistence type="predicted"/>
<organism evidence="2 3">
    <name type="scientific">Didymosphaeria variabile</name>
    <dbReference type="NCBI Taxonomy" id="1932322"/>
    <lineage>
        <taxon>Eukaryota</taxon>
        <taxon>Fungi</taxon>
        <taxon>Dikarya</taxon>
        <taxon>Ascomycota</taxon>
        <taxon>Pezizomycotina</taxon>
        <taxon>Dothideomycetes</taxon>
        <taxon>Pleosporomycetidae</taxon>
        <taxon>Pleosporales</taxon>
        <taxon>Massarineae</taxon>
        <taxon>Didymosphaeriaceae</taxon>
        <taxon>Didymosphaeria</taxon>
    </lineage>
</organism>
<evidence type="ECO:0000256" key="1">
    <source>
        <dbReference type="SAM" id="MobiDB-lite"/>
    </source>
</evidence>
<feature type="region of interest" description="Disordered" evidence="1">
    <location>
        <begin position="343"/>
        <end position="387"/>
    </location>
</feature>
<feature type="region of interest" description="Disordered" evidence="1">
    <location>
        <begin position="1246"/>
        <end position="1267"/>
    </location>
</feature>
<dbReference type="AlphaFoldDB" id="A0A9W8X9H0"/>
<feature type="compositionally biased region" description="Polar residues" evidence="1">
    <location>
        <begin position="240"/>
        <end position="261"/>
    </location>
</feature>
<feature type="region of interest" description="Disordered" evidence="1">
    <location>
        <begin position="1046"/>
        <end position="1163"/>
    </location>
</feature>
<feature type="compositionally biased region" description="Basic and acidic residues" evidence="1">
    <location>
        <begin position="1083"/>
        <end position="1094"/>
    </location>
</feature>
<feature type="compositionally biased region" description="Polar residues" evidence="1">
    <location>
        <begin position="92"/>
        <end position="101"/>
    </location>
</feature>
<feature type="region of interest" description="Disordered" evidence="1">
    <location>
        <begin position="784"/>
        <end position="810"/>
    </location>
</feature>
<feature type="region of interest" description="Disordered" evidence="1">
    <location>
        <begin position="1"/>
        <end position="101"/>
    </location>
</feature>
<accession>A0A9W8X9H0</accession>
<name>A0A9W8X9H0_9PLEO</name>
<evidence type="ECO:0000313" key="3">
    <source>
        <dbReference type="Proteomes" id="UP001140513"/>
    </source>
</evidence>